<dbReference type="AlphaFoldDB" id="A0A154PHW2"/>
<keyword evidence="3" id="KW-1185">Reference proteome</keyword>
<reference evidence="2 3" key="1">
    <citation type="submission" date="2015-07" db="EMBL/GenBank/DDBJ databases">
        <title>The genome of Dufourea novaeangliae.</title>
        <authorList>
            <person name="Pan H."/>
            <person name="Kapheim K."/>
        </authorList>
    </citation>
    <scope>NUCLEOTIDE SEQUENCE [LARGE SCALE GENOMIC DNA]</scope>
    <source>
        <strain evidence="2">0120121106</strain>
        <tissue evidence="2">Whole body</tissue>
    </source>
</reference>
<evidence type="ECO:0000313" key="3">
    <source>
        <dbReference type="Proteomes" id="UP000076502"/>
    </source>
</evidence>
<protein>
    <submittedName>
        <fullName evidence="2">Uncharacterized protein</fullName>
    </submittedName>
</protein>
<organism evidence="2 3">
    <name type="scientific">Dufourea novaeangliae</name>
    <name type="common">Sweat bee</name>
    <dbReference type="NCBI Taxonomy" id="178035"/>
    <lineage>
        <taxon>Eukaryota</taxon>
        <taxon>Metazoa</taxon>
        <taxon>Ecdysozoa</taxon>
        <taxon>Arthropoda</taxon>
        <taxon>Hexapoda</taxon>
        <taxon>Insecta</taxon>
        <taxon>Pterygota</taxon>
        <taxon>Neoptera</taxon>
        <taxon>Endopterygota</taxon>
        <taxon>Hymenoptera</taxon>
        <taxon>Apocrita</taxon>
        <taxon>Aculeata</taxon>
        <taxon>Apoidea</taxon>
        <taxon>Anthophila</taxon>
        <taxon>Halictidae</taxon>
        <taxon>Rophitinae</taxon>
        <taxon>Dufourea</taxon>
    </lineage>
</organism>
<evidence type="ECO:0000256" key="1">
    <source>
        <dbReference type="SAM" id="MobiDB-lite"/>
    </source>
</evidence>
<gene>
    <name evidence="2" type="ORF">WN55_02625</name>
</gene>
<name>A0A154PHW2_DUFNO</name>
<sequence length="83" mass="9535">MNLRDRTQYVRHNLSRPVPGSKSPYGKERKSYEHHDSCKILLFSEEIIPTARTCDQCTVSSQSFTSSSSLCSDHKLRSFKKLV</sequence>
<dbReference type="EMBL" id="KQ434918">
    <property type="protein sequence ID" value="KZC11451.1"/>
    <property type="molecule type" value="Genomic_DNA"/>
</dbReference>
<feature type="region of interest" description="Disordered" evidence="1">
    <location>
        <begin position="1"/>
        <end position="30"/>
    </location>
</feature>
<proteinExistence type="predicted"/>
<dbReference type="Proteomes" id="UP000076502">
    <property type="component" value="Unassembled WGS sequence"/>
</dbReference>
<evidence type="ECO:0000313" key="2">
    <source>
        <dbReference type="EMBL" id="KZC11451.1"/>
    </source>
</evidence>
<accession>A0A154PHW2</accession>